<comment type="caution">
    <text evidence="1">The sequence shown here is derived from an EMBL/GenBank/DDBJ whole genome shotgun (WGS) entry which is preliminary data.</text>
</comment>
<feature type="non-terminal residue" evidence="1">
    <location>
        <position position="1"/>
    </location>
</feature>
<evidence type="ECO:0000313" key="1">
    <source>
        <dbReference type="EMBL" id="CAG7831624.1"/>
    </source>
</evidence>
<proteinExistence type="predicted"/>
<accession>A0A8J2LEV7</accession>
<dbReference type="Proteomes" id="UP000708208">
    <property type="component" value="Unassembled WGS sequence"/>
</dbReference>
<protein>
    <submittedName>
        <fullName evidence="1">Uncharacterized protein</fullName>
    </submittedName>
</protein>
<feature type="non-terminal residue" evidence="1">
    <location>
        <position position="88"/>
    </location>
</feature>
<organism evidence="1 2">
    <name type="scientific">Allacma fusca</name>
    <dbReference type="NCBI Taxonomy" id="39272"/>
    <lineage>
        <taxon>Eukaryota</taxon>
        <taxon>Metazoa</taxon>
        <taxon>Ecdysozoa</taxon>
        <taxon>Arthropoda</taxon>
        <taxon>Hexapoda</taxon>
        <taxon>Collembola</taxon>
        <taxon>Symphypleona</taxon>
        <taxon>Sminthuridae</taxon>
        <taxon>Allacma</taxon>
    </lineage>
</organism>
<name>A0A8J2LEV7_9HEXA</name>
<sequence length="88" mass="10247">HWLSGKAREERAVYRILAYPWADLAYGPQTINFTSDGNYSRWYLLVSVSAAGEDDCLEFLLDGKVLPWTTHGFDDREFYDWYGNEGFI</sequence>
<reference evidence="1" key="1">
    <citation type="submission" date="2021-06" db="EMBL/GenBank/DDBJ databases">
        <authorList>
            <person name="Hodson N. C."/>
            <person name="Mongue J. A."/>
            <person name="Jaron S. K."/>
        </authorList>
    </citation>
    <scope>NUCLEOTIDE SEQUENCE</scope>
</reference>
<gene>
    <name evidence="1" type="ORF">AFUS01_LOCUS41358</name>
</gene>
<keyword evidence="2" id="KW-1185">Reference proteome</keyword>
<dbReference type="OrthoDB" id="2961863at2759"/>
<dbReference type="EMBL" id="CAJVCH010561211">
    <property type="protein sequence ID" value="CAG7831624.1"/>
    <property type="molecule type" value="Genomic_DNA"/>
</dbReference>
<evidence type="ECO:0000313" key="2">
    <source>
        <dbReference type="Proteomes" id="UP000708208"/>
    </source>
</evidence>
<dbReference type="AlphaFoldDB" id="A0A8J2LEV7"/>